<evidence type="ECO:0000256" key="1">
    <source>
        <dbReference type="ARBA" id="ARBA00004613"/>
    </source>
</evidence>
<comment type="caution">
    <text evidence="6">The sequence shown here is derived from an EMBL/GenBank/DDBJ whole genome shotgun (WGS) entry which is preliminary data.</text>
</comment>
<keyword evidence="4" id="KW-0325">Glycoprotein</keyword>
<comment type="subcellular location">
    <subcellularLocation>
        <location evidence="1">Secreted</location>
    </subcellularLocation>
</comment>
<sequence length="119" mass="13540">MRLPSSSLHFGPIQTHNLILAHVGYSNGAWWTAWYNQDGPDGTGDFESLKELRDEYPDQICPRPLDIESVTVRNMIPADKTGQTFYAYDTSRGFICCNKDQKSGVCKDYQVRFKCPCPE</sequence>
<reference evidence="6 7" key="1">
    <citation type="submission" date="2021-06" db="EMBL/GenBank/DDBJ databases">
        <authorList>
            <person name="Palmer J.M."/>
        </authorList>
    </citation>
    <scope>NUCLEOTIDE SEQUENCE [LARGE SCALE GENOMIC DNA]</scope>
    <source>
        <strain evidence="7">if_2019</strain>
        <tissue evidence="6">Muscle</tissue>
    </source>
</reference>
<evidence type="ECO:0000256" key="4">
    <source>
        <dbReference type="ARBA" id="ARBA00023180"/>
    </source>
</evidence>
<keyword evidence="2" id="KW-0964">Secreted</keyword>
<gene>
    <name evidence="6" type="ORF">ILYODFUR_029954</name>
</gene>
<dbReference type="EMBL" id="JAHRIQ010015934">
    <property type="protein sequence ID" value="MEQ2226693.1"/>
    <property type="molecule type" value="Genomic_DNA"/>
</dbReference>
<evidence type="ECO:0000313" key="7">
    <source>
        <dbReference type="Proteomes" id="UP001482620"/>
    </source>
</evidence>
<name>A0ABV0T413_9TELE</name>
<proteinExistence type="predicted"/>
<keyword evidence="3" id="KW-0732">Signal</keyword>
<feature type="domain" description="WxxW" evidence="5">
    <location>
        <begin position="31"/>
        <end position="115"/>
    </location>
</feature>
<keyword evidence="7" id="KW-1185">Reference proteome</keyword>
<organism evidence="6 7">
    <name type="scientific">Ilyodon furcidens</name>
    <name type="common">goldbreast splitfin</name>
    <dbReference type="NCBI Taxonomy" id="33524"/>
    <lineage>
        <taxon>Eukaryota</taxon>
        <taxon>Metazoa</taxon>
        <taxon>Chordata</taxon>
        <taxon>Craniata</taxon>
        <taxon>Vertebrata</taxon>
        <taxon>Euteleostomi</taxon>
        <taxon>Actinopterygii</taxon>
        <taxon>Neopterygii</taxon>
        <taxon>Teleostei</taxon>
        <taxon>Neoteleostei</taxon>
        <taxon>Acanthomorphata</taxon>
        <taxon>Ovalentaria</taxon>
        <taxon>Atherinomorphae</taxon>
        <taxon>Cyprinodontiformes</taxon>
        <taxon>Goodeidae</taxon>
        <taxon>Ilyodon</taxon>
    </lineage>
</organism>
<evidence type="ECO:0000256" key="3">
    <source>
        <dbReference type="ARBA" id="ARBA00022729"/>
    </source>
</evidence>
<evidence type="ECO:0000256" key="2">
    <source>
        <dbReference type="ARBA" id="ARBA00022525"/>
    </source>
</evidence>
<dbReference type="InterPro" id="IPR039675">
    <property type="entry name" value="CILP1/CILP2"/>
</dbReference>
<evidence type="ECO:0000313" key="6">
    <source>
        <dbReference type="EMBL" id="MEQ2226693.1"/>
    </source>
</evidence>
<dbReference type="PANTHER" id="PTHR15031">
    <property type="entry name" value="CARTILAGE INTERMEDIATE LAYER PROTEIN CLIP"/>
    <property type="match status" value="1"/>
</dbReference>
<dbReference type="InterPro" id="IPR025155">
    <property type="entry name" value="WxxW_domain"/>
</dbReference>
<accession>A0ABV0T413</accession>
<dbReference type="Proteomes" id="UP001482620">
    <property type="component" value="Unassembled WGS sequence"/>
</dbReference>
<protein>
    <recommendedName>
        <fullName evidence="5">WxxW domain-containing protein</fullName>
    </recommendedName>
</protein>
<dbReference type="Pfam" id="PF13330">
    <property type="entry name" value="Mucin2_WxxW"/>
    <property type="match status" value="1"/>
</dbReference>
<evidence type="ECO:0000259" key="5">
    <source>
        <dbReference type="Pfam" id="PF13330"/>
    </source>
</evidence>